<dbReference type="EMBL" id="JMQA01000029">
    <property type="protein sequence ID" value="KFN08372.1"/>
    <property type="molecule type" value="Genomic_DNA"/>
</dbReference>
<dbReference type="OrthoDB" id="4557988at2"/>
<gene>
    <name evidence="1" type="ORF">DJ90_1592</name>
</gene>
<protein>
    <submittedName>
        <fullName evidence="1">Immunity 46 family protein</fullName>
    </submittedName>
</protein>
<dbReference type="STRING" id="44252.DJ90_1592"/>
<dbReference type="GeneID" id="77007498"/>
<dbReference type="Pfam" id="PF15585">
    <property type="entry name" value="Imm7"/>
    <property type="match status" value="1"/>
</dbReference>
<reference evidence="1 2" key="1">
    <citation type="submission" date="2014-04" db="EMBL/GenBank/DDBJ databases">
        <authorList>
            <person name="Bishop-Lilly K.A."/>
            <person name="Broomall S.M."/>
            <person name="Chain P.S."/>
            <person name="Chertkov O."/>
            <person name="Coyne S.R."/>
            <person name="Daligault H.E."/>
            <person name="Davenport K.W."/>
            <person name="Erkkila T."/>
            <person name="Frey K.G."/>
            <person name="Gibbons H.S."/>
            <person name="Gu W."/>
            <person name="Jaissle J."/>
            <person name="Johnson S.L."/>
            <person name="Koroleva G.I."/>
            <person name="Ladner J.T."/>
            <person name="Lo C.-C."/>
            <person name="Minogue T.D."/>
            <person name="Munk C."/>
            <person name="Palacios G.F."/>
            <person name="Redden C.L."/>
            <person name="Rosenzweig C.N."/>
            <person name="Scholz M.B."/>
            <person name="Teshima H."/>
            <person name="Xu Y."/>
        </authorList>
    </citation>
    <scope>NUCLEOTIDE SEQUENCE [LARGE SCALE GENOMIC DNA]</scope>
    <source>
        <strain evidence="1 2">8244</strain>
    </source>
</reference>
<accession>A0A090ZCJ3</accession>
<dbReference type="Proteomes" id="UP000029278">
    <property type="component" value="Unassembled WGS sequence"/>
</dbReference>
<evidence type="ECO:0000313" key="1">
    <source>
        <dbReference type="EMBL" id="KFN08372.1"/>
    </source>
</evidence>
<dbReference type="InterPro" id="IPR028965">
    <property type="entry name" value="Imm7"/>
</dbReference>
<dbReference type="HOGENOM" id="CLU_1894174_0_0_9"/>
<sequence length="134" mass="15439">MYQYHGWAVVLESTGDEANNEREINIVETVKKYIEDLQPNVDVLDIKAINGQYHLWMTGLWNHEPSSKFSPVEIMKNIGIIAPGSYGMLYVFNDEHPKHFNEFKVYVLARGNVEEKHDPFLSPLIPVVSDDSEF</sequence>
<name>A0A090ZCJ3_PAEMA</name>
<evidence type="ECO:0000313" key="2">
    <source>
        <dbReference type="Proteomes" id="UP000029278"/>
    </source>
</evidence>
<proteinExistence type="predicted"/>
<dbReference type="RefSeq" id="WP_036623346.1">
    <property type="nucleotide sequence ID" value="NZ_BGML01000026.1"/>
</dbReference>
<organism evidence="1 2">
    <name type="scientific">Paenibacillus macerans</name>
    <name type="common">Bacillus macerans</name>
    <dbReference type="NCBI Taxonomy" id="44252"/>
    <lineage>
        <taxon>Bacteria</taxon>
        <taxon>Bacillati</taxon>
        <taxon>Bacillota</taxon>
        <taxon>Bacilli</taxon>
        <taxon>Bacillales</taxon>
        <taxon>Paenibacillaceae</taxon>
        <taxon>Paenibacillus</taxon>
    </lineage>
</organism>
<comment type="caution">
    <text evidence="1">The sequence shown here is derived from an EMBL/GenBank/DDBJ whole genome shotgun (WGS) entry which is preliminary data.</text>
</comment>
<dbReference type="AlphaFoldDB" id="A0A090ZCJ3"/>
<keyword evidence="2" id="KW-1185">Reference proteome</keyword>